<sequence>MSKGRAKASSATGRSSRQAEVRFSTAGFRPVSVCTAEVRSGRRRAADHPVADGCVSTGSGHLLDGEAVIALVPRVPRAAHAPLARDLRNNDKGPDSVGLSSGLHAWHFSWSATLAH</sequence>
<feature type="region of interest" description="Disordered" evidence="1">
    <location>
        <begin position="1"/>
        <end position="21"/>
    </location>
</feature>
<accession>A0A344TWH0</accession>
<evidence type="ECO:0000313" key="2">
    <source>
        <dbReference type="EMBL" id="AXE22991.1"/>
    </source>
</evidence>
<reference evidence="2 3" key="1">
    <citation type="submission" date="2018-01" db="EMBL/GenBank/DDBJ databases">
        <title>Draft genome Sequence of streptomyces globosus LZH-48.</title>
        <authorList>
            <person name="Ran K."/>
            <person name="Li Z."/>
            <person name="Wei S."/>
            <person name="Dong R."/>
        </authorList>
    </citation>
    <scope>NUCLEOTIDE SEQUENCE [LARGE SCALE GENOMIC DNA]</scope>
    <source>
        <strain evidence="2 3">LZH-48</strain>
    </source>
</reference>
<protein>
    <submittedName>
        <fullName evidence="2">Uncharacterized protein</fullName>
    </submittedName>
</protein>
<keyword evidence="3" id="KW-1185">Reference proteome</keyword>
<feature type="compositionally biased region" description="Polar residues" evidence="1">
    <location>
        <begin position="9"/>
        <end position="18"/>
    </location>
</feature>
<organism evidence="2 3">
    <name type="scientific">Streptomyces globosus</name>
    <dbReference type="NCBI Taxonomy" id="68209"/>
    <lineage>
        <taxon>Bacteria</taxon>
        <taxon>Bacillati</taxon>
        <taxon>Actinomycetota</taxon>
        <taxon>Actinomycetes</taxon>
        <taxon>Kitasatosporales</taxon>
        <taxon>Streptomycetaceae</taxon>
        <taxon>Streptomyces</taxon>
    </lineage>
</organism>
<dbReference type="AlphaFoldDB" id="A0A344TWH0"/>
<evidence type="ECO:0000256" key="1">
    <source>
        <dbReference type="SAM" id="MobiDB-lite"/>
    </source>
</evidence>
<proteinExistence type="predicted"/>
<evidence type="ECO:0000313" key="3">
    <source>
        <dbReference type="Proteomes" id="UP000252004"/>
    </source>
</evidence>
<dbReference type="KEGG" id="sgz:C0216_05570"/>
<name>A0A344TWH0_9ACTN</name>
<dbReference type="EMBL" id="CP030862">
    <property type="protein sequence ID" value="AXE22991.1"/>
    <property type="molecule type" value="Genomic_DNA"/>
</dbReference>
<dbReference type="Proteomes" id="UP000252004">
    <property type="component" value="Chromosome"/>
</dbReference>
<gene>
    <name evidence="2" type="ORF">C0216_05570</name>
</gene>